<dbReference type="FunFam" id="3.40.50.10140:FF:000007">
    <property type="entry name" value="Disease resistance protein (TIR-NBS-LRR class)"/>
    <property type="match status" value="1"/>
</dbReference>
<dbReference type="GO" id="GO:0006952">
    <property type="term" value="P:defense response"/>
    <property type="evidence" value="ECO:0007669"/>
    <property type="project" value="UniProtKB-KW"/>
</dbReference>
<dbReference type="InterPro" id="IPR011713">
    <property type="entry name" value="Leu-rich_rpt_3"/>
</dbReference>
<dbReference type="GO" id="GO:0043531">
    <property type="term" value="F:ADP binding"/>
    <property type="evidence" value="ECO:0007669"/>
    <property type="project" value="InterPro"/>
</dbReference>
<dbReference type="FunFam" id="3.80.10.10:FF:000386">
    <property type="entry name" value="Disease resistance protein RPS4"/>
    <property type="match status" value="1"/>
</dbReference>
<dbReference type="Gene3D" id="1.10.8.430">
    <property type="entry name" value="Helical domain of apoptotic protease-activating factors"/>
    <property type="match status" value="1"/>
</dbReference>
<dbReference type="InterPro" id="IPR042197">
    <property type="entry name" value="Apaf_helical"/>
</dbReference>
<gene>
    <name evidence="10" type="ORF">BRARA_I01261</name>
</gene>
<accession>A0A397XTA2</accession>
<dbReference type="SUPFAM" id="SSF52540">
    <property type="entry name" value="P-loop containing nucleoside triphosphate hydrolases"/>
    <property type="match status" value="1"/>
</dbReference>
<proteinExistence type="predicted"/>
<evidence type="ECO:0000256" key="2">
    <source>
        <dbReference type="ARBA" id="ARBA00022614"/>
    </source>
</evidence>
<dbReference type="PROSITE" id="PS50104">
    <property type="entry name" value="TIR"/>
    <property type="match status" value="1"/>
</dbReference>
<dbReference type="Pfam" id="PF01582">
    <property type="entry name" value="TIR"/>
    <property type="match status" value="1"/>
</dbReference>
<evidence type="ECO:0000256" key="3">
    <source>
        <dbReference type="ARBA" id="ARBA00022737"/>
    </source>
</evidence>
<dbReference type="Gene3D" id="3.40.50.300">
    <property type="entry name" value="P-loop containing nucleotide triphosphate hydrolases"/>
    <property type="match status" value="1"/>
</dbReference>
<dbReference type="InterPro" id="IPR035897">
    <property type="entry name" value="Toll_tir_struct_dom_sf"/>
</dbReference>
<dbReference type="Pfam" id="PF07725">
    <property type="entry name" value="LRR_3"/>
    <property type="match status" value="1"/>
</dbReference>
<dbReference type="Pfam" id="PF00931">
    <property type="entry name" value="NB-ARC"/>
    <property type="match status" value="1"/>
</dbReference>
<protein>
    <recommendedName>
        <fullName evidence="1">ADP-ribosyl cyclase/cyclic ADP-ribose hydrolase</fullName>
        <ecNumber evidence="1">3.2.2.6</ecNumber>
    </recommendedName>
</protein>
<dbReference type="PANTHER" id="PTHR11017">
    <property type="entry name" value="LEUCINE-RICH REPEAT-CONTAINING PROTEIN"/>
    <property type="match status" value="1"/>
</dbReference>
<dbReference type="GO" id="GO:0061809">
    <property type="term" value="F:NAD+ nucleosidase activity, cyclic ADP-ribose generating"/>
    <property type="evidence" value="ECO:0007669"/>
    <property type="project" value="UniProtKB-EC"/>
</dbReference>
<keyword evidence="2" id="KW-0433">Leucine-rich repeat</keyword>
<sequence length="1030" mass="117281">MASSSSFTSRNYSYNVFASFHGPDVRKTLLSHMRDQFKRNGITMFDDQEIERCVTISPSLTEAIRESRISIVILSKKYASSSWCLDELVEILKCKETIGQIVMTIFYGVKPSDVRIQTGEFGIAFSETCARKNLTDGEKQKWSKALNNVGNIAGEDFLTWDNEAKMIKKIARDVSDKLDATPSRDFDGMVGLESHLRKMECLLDLDYDGVRMVAISGPAGIGKTTIARALHSLLSYRFQLTCFVDNLRGSYHCGFDEYGLKLRLQEQLLSNILNQDGIRICHLGVIQERLHDQRVLIILDDVNDVKQLEALANEPTWFGPGSRIVVTTENKEILQQHGINNMYHVGFPSDEEALKILCRYAFRQSYPHNCFKEHAKRVTEFCCNLPLGLRVVGSSLRGKNEDEWKGVIHRLETILDRDIEKVLRVGYESLHEKEQSLFLHIAVFFNYKESDLVKAMFADNHFDTEQGLKILVNRSLIYISTKGEIRPCASGYLLLQQVGTQVVHREKPWKRRIIIDAQEICDVLEHAKGTRAVSGISFDISGIDEVSISKKAFKRMPNLRFLRVYKGKDDGNDVVHIPGEMEFPRRLRLLHWEAYPSKYLPHTIHLEYLVELNLQNSQLEKLWEGSQPLANLKKMDLLASGNLKELPDLSKATKLEKLNLSFCVSLVEIPSSFLHLQKLQTLTMTGCINLEVMPAHLNLASLKQVNMIGCSRLRNLPVISTNIRRLYISEIEVEDERASIKSCSRLKNLTIRKGGKLKGLTHLPTSLTTVNLSNSDIERIPECIKDLNRLQYLNLCGCRRLSSLPELPGSLMFLYAEDCESLETVFFPVNTSYVHLFFTNCFKLGEQARKAIIRQTATHGKACLPGREVPAEFDHRDSGNSLTINRLLSPDNCFQVCLVVSPKRQIKEYRGSILCRLVIDDLDPIDRVEHLFIFGNKIEDFRAEIISNVSREMMFKFSSHYHDLYVTECGVQEIYASESDQIFEDGYYSDTSGGSNDSEPREVFEDQVSNDDDDDGSSLRSNPAKRLKTR</sequence>
<reference evidence="10 11" key="1">
    <citation type="submission" date="2018-06" db="EMBL/GenBank/DDBJ databases">
        <title>WGS assembly of Brassica rapa FPsc.</title>
        <authorList>
            <person name="Bowman J."/>
            <person name="Kohchi T."/>
            <person name="Yamato K."/>
            <person name="Jenkins J."/>
            <person name="Shu S."/>
            <person name="Ishizaki K."/>
            <person name="Yamaoka S."/>
            <person name="Nishihama R."/>
            <person name="Nakamura Y."/>
            <person name="Berger F."/>
            <person name="Adam C."/>
            <person name="Aki S."/>
            <person name="Althoff F."/>
            <person name="Araki T."/>
            <person name="Arteaga-Vazquez M."/>
            <person name="Balasubrmanian S."/>
            <person name="Bauer D."/>
            <person name="Boehm C."/>
            <person name="Briginshaw L."/>
            <person name="Caballero-Perez J."/>
            <person name="Catarino B."/>
            <person name="Chen F."/>
            <person name="Chiyoda S."/>
            <person name="Chovatia M."/>
            <person name="Davies K."/>
            <person name="Delmans M."/>
            <person name="Demura T."/>
            <person name="Dierschke T."/>
            <person name="Dolan L."/>
            <person name="Dorantes-Acosta A."/>
            <person name="Eklund D."/>
            <person name="Florent S."/>
            <person name="Flores-Sandoval E."/>
            <person name="Fujiyama A."/>
            <person name="Fukuzawa H."/>
            <person name="Galik B."/>
            <person name="Grimanelli D."/>
            <person name="Grimwood J."/>
            <person name="Grossniklaus U."/>
            <person name="Hamada T."/>
            <person name="Haseloff J."/>
            <person name="Hetherington A."/>
            <person name="Higo A."/>
            <person name="Hirakawa Y."/>
            <person name="Hundley H."/>
            <person name="Ikeda Y."/>
            <person name="Inoue K."/>
            <person name="Inoue S."/>
            <person name="Ishida S."/>
            <person name="Jia Q."/>
            <person name="Kakita M."/>
            <person name="Kanazawa T."/>
            <person name="Kawai Y."/>
            <person name="Kawashima T."/>
            <person name="Kennedy M."/>
            <person name="Kinose K."/>
            <person name="Kinoshita T."/>
            <person name="Kohara Y."/>
            <person name="Koide E."/>
            <person name="Komatsu K."/>
            <person name="Kopischke S."/>
            <person name="Kubo M."/>
            <person name="Kyozuka J."/>
            <person name="Lagercrantz U."/>
            <person name="Lin S."/>
            <person name="Lindquist E."/>
            <person name="Lipzen A."/>
            <person name="Lu C."/>
            <person name="Luna E."/>
            <person name="Martienssen R."/>
            <person name="Minamino N."/>
            <person name="Mizutani M."/>
            <person name="Mizutani M."/>
            <person name="Mochizuki N."/>
            <person name="Monte I."/>
            <person name="Mosher R."/>
            <person name="Nagasaki H."/>
            <person name="Nakagami H."/>
            <person name="Naramoto S."/>
            <person name="Nishitani K."/>
            <person name="Ohtani M."/>
            <person name="Okamoto T."/>
            <person name="Okumura M."/>
            <person name="Phillips J."/>
            <person name="Pollak B."/>
            <person name="Reinders A."/>
            <person name="Roevekamp M."/>
            <person name="Sano R."/>
            <person name="Sawa S."/>
            <person name="Schmid M."/>
            <person name="Shirakawa M."/>
            <person name="Solano R."/>
            <person name="Spunde A."/>
            <person name="Suetsugu N."/>
            <person name="Sugano S."/>
            <person name="Sugiyama A."/>
            <person name="Sun R."/>
            <person name="Suzuki Y."/>
            <person name="Takenaka M."/>
            <person name="Takezawa D."/>
            <person name="Tomogane H."/>
            <person name="Tsuzuki M."/>
            <person name="Ueda T."/>
            <person name="Umeda M."/>
            <person name="Ward J."/>
            <person name="Watanabe Y."/>
            <person name="Yazaki K."/>
            <person name="Yokoyama R."/>
            <person name="Yoshitake Y."/>
            <person name="Yotsui I."/>
            <person name="Zachgo S."/>
            <person name="Schmutz J."/>
        </authorList>
    </citation>
    <scope>NUCLEOTIDE SEQUENCE [LARGE SCALE GENOMIC DNA]</scope>
    <source>
        <strain evidence="11">cv. B-3</strain>
    </source>
</reference>
<dbReference type="FunFam" id="3.40.50.300:FF:001002">
    <property type="entry name" value="Disease resistance protein (TIR-NBS-LRR class)"/>
    <property type="match status" value="1"/>
</dbReference>
<evidence type="ECO:0000313" key="11">
    <source>
        <dbReference type="Proteomes" id="UP000264353"/>
    </source>
</evidence>
<dbReference type="SUPFAM" id="SSF46785">
    <property type="entry name" value="Winged helix' DNA-binding domain"/>
    <property type="match status" value="1"/>
</dbReference>
<dbReference type="GO" id="GO:0007165">
    <property type="term" value="P:signal transduction"/>
    <property type="evidence" value="ECO:0007669"/>
    <property type="project" value="InterPro"/>
</dbReference>
<dbReference type="SUPFAM" id="SSF52200">
    <property type="entry name" value="Toll/Interleukin receptor TIR domain"/>
    <property type="match status" value="1"/>
</dbReference>
<evidence type="ECO:0000256" key="1">
    <source>
        <dbReference type="ARBA" id="ARBA00011982"/>
    </source>
</evidence>
<organism evidence="10 11">
    <name type="scientific">Brassica campestris</name>
    <name type="common">Field mustard</name>
    <dbReference type="NCBI Taxonomy" id="3711"/>
    <lineage>
        <taxon>Eukaryota</taxon>
        <taxon>Viridiplantae</taxon>
        <taxon>Streptophyta</taxon>
        <taxon>Embryophyta</taxon>
        <taxon>Tracheophyta</taxon>
        <taxon>Spermatophyta</taxon>
        <taxon>Magnoliopsida</taxon>
        <taxon>eudicotyledons</taxon>
        <taxon>Gunneridae</taxon>
        <taxon>Pentapetalae</taxon>
        <taxon>rosids</taxon>
        <taxon>malvids</taxon>
        <taxon>Brassicales</taxon>
        <taxon>Brassicaceae</taxon>
        <taxon>Brassiceae</taxon>
        <taxon>Brassica</taxon>
    </lineage>
</organism>
<keyword evidence="5" id="KW-0611">Plant defense</keyword>
<dbReference type="Gene3D" id="3.80.10.10">
    <property type="entry name" value="Ribonuclease Inhibitor"/>
    <property type="match status" value="2"/>
</dbReference>
<dbReference type="AlphaFoldDB" id="A0A397XTA2"/>
<feature type="domain" description="TIR" evidence="9">
    <location>
        <begin position="12"/>
        <end position="178"/>
    </location>
</feature>
<feature type="region of interest" description="Disordered" evidence="8">
    <location>
        <begin position="986"/>
        <end position="1030"/>
    </location>
</feature>
<keyword evidence="6" id="KW-0520">NAD</keyword>
<dbReference type="FunFam" id="1.10.8.430:FF:000002">
    <property type="entry name" value="Disease resistance protein (TIR-NBS-LRR class)"/>
    <property type="match status" value="1"/>
</dbReference>
<dbReference type="InterPro" id="IPR032675">
    <property type="entry name" value="LRR_dom_sf"/>
</dbReference>
<dbReference type="InterPro" id="IPR036390">
    <property type="entry name" value="WH_DNA-bd_sf"/>
</dbReference>
<dbReference type="Pfam" id="PF23282">
    <property type="entry name" value="WHD_ROQ1"/>
    <property type="match status" value="1"/>
</dbReference>
<dbReference type="InterPro" id="IPR002182">
    <property type="entry name" value="NB-ARC"/>
</dbReference>
<evidence type="ECO:0000256" key="6">
    <source>
        <dbReference type="ARBA" id="ARBA00023027"/>
    </source>
</evidence>
<comment type="catalytic activity">
    <reaction evidence="7">
        <text>NAD(+) + H2O = ADP-D-ribose + nicotinamide + H(+)</text>
        <dbReference type="Rhea" id="RHEA:16301"/>
        <dbReference type="ChEBI" id="CHEBI:15377"/>
        <dbReference type="ChEBI" id="CHEBI:15378"/>
        <dbReference type="ChEBI" id="CHEBI:17154"/>
        <dbReference type="ChEBI" id="CHEBI:57540"/>
        <dbReference type="ChEBI" id="CHEBI:57967"/>
        <dbReference type="EC" id="3.2.2.6"/>
    </reaction>
    <physiologicalReaction direction="left-to-right" evidence="7">
        <dbReference type="Rhea" id="RHEA:16302"/>
    </physiologicalReaction>
</comment>
<dbReference type="InterPro" id="IPR058192">
    <property type="entry name" value="WHD_ROQ1-like"/>
</dbReference>
<evidence type="ECO:0000259" key="9">
    <source>
        <dbReference type="PROSITE" id="PS50104"/>
    </source>
</evidence>
<dbReference type="PANTHER" id="PTHR11017:SF418">
    <property type="entry name" value="DISEASE RESISTANCE PROTEIN (TIR-NBS-LRR CLASS) FAMILY-RELATED"/>
    <property type="match status" value="1"/>
</dbReference>
<evidence type="ECO:0000256" key="7">
    <source>
        <dbReference type="ARBA" id="ARBA00047304"/>
    </source>
</evidence>
<dbReference type="InterPro" id="IPR044974">
    <property type="entry name" value="Disease_R_plants"/>
</dbReference>
<dbReference type="SUPFAM" id="SSF52058">
    <property type="entry name" value="L domain-like"/>
    <property type="match status" value="1"/>
</dbReference>
<dbReference type="EMBL" id="CM010636">
    <property type="protein sequence ID" value="RID44472.1"/>
    <property type="molecule type" value="Genomic_DNA"/>
</dbReference>
<dbReference type="Proteomes" id="UP000264353">
    <property type="component" value="Chromosome A9"/>
</dbReference>
<dbReference type="SMART" id="SM00255">
    <property type="entry name" value="TIR"/>
    <property type="match status" value="1"/>
</dbReference>
<keyword evidence="4" id="KW-0378">Hydrolase</keyword>
<dbReference type="Gene3D" id="3.40.50.10140">
    <property type="entry name" value="Toll/interleukin-1 receptor homology (TIR) domain"/>
    <property type="match status" value="1"/>
</dbReference>
<keyword evidence="3" id="KW-0677">Repeat</keyword>
<evidence type="ECO:0000313" key="10">
    <source>
        <dbReference type="EMBL" id="RID44472.1"/>
    </source>
</evidence>
<evidence type="ECO:0000256" key="8">
    <source>
        <dbReference type="SAM" id="MobiDB-lite"/>
    </source>
</evidence>
<name>A0A397XTA2_BRACM</name>
<dbReference type="EC" id="3.2.2.6" evidence="1"/>
<dbReference type="InterPro" id="IPR000157">
    <property type="entry name" value="TIR_dom"/>
</dbReference>
<evidence type="ECO:0000256" key="4">
    <source>
        <dbReference type="ARBA" id="ARBA00022801"/>
    </source>
</evidence>
<evidence type="ECO:0000256" key="5">
    <source>
        <dbReference type="ARBA" id="ARBA00022821"/>
    </source>
</evidence>
<dbReference type="PRINTS" id="PR00364">
    <property type="entry name" value="DISEASERSIST"/>
</dbReference>
<dbReference type="InterPro" id="IPR027417">
    <property type="entry name" value="P-loop_NTPase"/>
</dbReference>